<evidence type="ECO:0000256" key="8">
    <source>
        <dbReference type="HAMAP-Rule" id="MF_00197"/>
    </source>
</evidence>
<dbReference type="InterPro" id="IPR018510">
    <property type="entry name" value="DAP_epimerase_AS"/>
</dbReference>
<comment type="subcellular location">
    <subcellularLocation>
        <location evidence="8">Cytoplasm</location>
    </subcellularLocation>
</comment>
<dbReference type="PROSITE" id="PS01326">
    <property type="entry name" value="DAP_EPIMERASE"/>
    <property type="match status" value="1"/>
</dbReference>
<comment type="catalytic activity">
    <reaction evidence="7 8">
        <text>(2S,6S)-2,6-diaminopimelate = meso-2,6-diaminopimelate</text>
        <dbReference type="Rhea" id="RHEA:15393"/>
        <dbReference type="ChEBI" id="CHEBI:57609"/>
        <dbReference type="ChEBI" id="CHEBI:57791"/>
        <dbReference type="EC" id="5.1.1.7"/>
    </reaction>
</comment>
<evidence type="ECO:0000256" key="2">
    <source>
        <dbReference type="ARBA" id="ARBA00010219"/>
    </source>
</evidence>
<evidence type="ECO:0000313" key="11">
    <source>
        <dbReference type="Proteomes" id="UP000199356"/>
    </source>
</evidence>
<evidence type="ECO:0000256" key="3">
    <source>
        <dbReference type="ARBA" id="ARBA00013080"/>
    </source>
</evidence>
<feature type="site" description="Could be important to modulate the pK values of the two catalytic cysteine residues" evidence="8">
    <location>
        <position position="188"/>
    </location>
</feature>
<dbReference type="EC" id="5.1.1.7" evidence="3 8"/>
<reference evidence="10 11" key="1">
    <citation type="submission" date="2016-10" db="EMBL/GenBank/DDBJ databases">
        <authorList>
            <person name="de Groot N.N."/>
        </authorList>
    </citation>
    <scope>NUCLEOTIDE SEQUENCE [LARGE SCALE GENOMIC DNA]</scope>
    <source>
        <strain evidence="10 11">DSM 19547</strain>
    </source>
</reference>
<dbReference type="Gene3D" id="3.10.310.10">
    <property type="entry name" value="Diaminopimelate Epimerase, Chain A, domain 1"/>
    <property type="match status" value="2"/>
</dbReference>
<keyword evidence="11" id="KW-1185">Reference proteome</keyword>
<feature type="binding site" evidence="8">
    <location>
        <begin position="237"/>
        <end position="238"/>
    </location>
    <ligand>
        <name>substrate</name>
    </ligand>
</feature>
<dbReference type="SUPFAM" id="SSF54506">
    <property type="entry name" value="Diaminopimelate epimerase-like"/>
    <property type="match status" value="2"/>
</dbReference>
<dbReference type="EMBL" id="FOXA01000005">
    <property type="protein sequence ID" value="SFP34949.1"/>
    <property type="molecule type" value="Genomic_DNA"/>
</dbReference>
<dbReference type="Proteomes" id="UP000199356">
    <property type="component" value="Unassembled WGS sequence"/>
</dbReference>
<comment type="caution">
    <text evidence="8">Lacks conserved residue(s) required for the propagation of feature annotation.</text>
</comment>
<dbReference type="STRING" id="441119.SAMN04488047_105161"/>
<accession>A0A1I5PLL5</accession>
<feature type="binding site" evidence="8">
    <location>
        <begin position="110"/>
        <end position="111"/>
    </location>
    <ligand>
        <name>substrate</name>
    </ligand>
</feature>
<comment type="function">
    <text evidence="8">Catalyzes the stereoinversion of LL-2,6-diaminopimelate (L,L-DAP) to meso-diaminopimelate (meso-DAP), a precursor of L-lysine and an essential component of the bacterial peptidoglycan.</text>
</comment>
<dbReference type="AlphaFoldDB" id="A0A1I5PLL5"/>
<comment type="similarity">
    <text evidence="2 8">Belongs to the diaminopimelate epimerase family.</text>
</comment>
<feature type="binding site" evidence="8">
    <location>
        <begin position="247"/>
        <end position="248"/>
    </location>
    <ligand>
        <name>substrate</name>
    </ligand>
</feature>
<dbReference type="UniPathway" id="UPA00034">
    <property type="reaction ID" value="UER00025"/>
</dbReference>
<feature type="binding site" evidence="8">
    <location>
        <position position="186"/>
    </location>
    <ligand>
        <name>substrate</name>
    </ligand>
</feature>
<dbReference type="PANTHER" id="PTHR31689">
    <property type="entry name" value="DIAMINOPIMELATE EPIMERASE, CHLOROPLASTIC"/>
    <property type="match status" value="1"/>
</dbReference>
<comment type="pathway">
    <text evidence="1 8">Amino-acid biosynthesis; L-lysine biosynthesis via DAP pathway; DL-2,6-diaminopimelate from LL-2,6-diaminopimelate: step 1/1.</text>
</comment>
<proteinExistence type="inferred from homology"/>
<keyword evidence="6 8" id="KW-0413">Isomerase</keyword>
<keyword evidence="5 8" id="KW-0457">Lysine biosynthesis</keyword>
<dbReference type="HAMAP" id="MF_00197">
    <property type="entry name" value="DAP_epimerase"/>
    <property type="match status" value="1"/>
</dbReference>
<protein>
    <recommendedName>
        <fullName evidence="3 8">Diaminopimelate epimerase</fullName>
        <shortName evidence="8">DAP epimerase</shortName>
        <ecNumber evidence="3 8">5.1.1.7</ecNumber>
    </recommendedName>
    <alternativeName>
        <fullName evidence="8">PLP-independent amino acid racemase</fullName>
    </alternativeName>
</protein>
<dbReference type="GO" id="GO:0008837">
    <property type="term" value="F:diaminopimelate epimerase activity"/>
    <property type="evidence" value="ECO:0007669"/>
    <property type="project" value="UniProtKB-UniRule"/>
</dbReference>
<feature type="site" description="Could be important to modulate the pK values of the two catalytic cysteine residues" evidence="8">
    <location>
        <position position="237"/>
    </location>
</feature>
<dbReference type="InterPro" id="IPR001653">
    <property type="entry name" value="DAP_epimerase_DapF"/>
</dbReference>
<evidence type="ECO:0000256" key="7">
    <source>
        <dbReference type="ARBA" id="ARBA00051712"/>
    </source>
</evidence>
<feature type="binding site" evidence="8">
    <location>
        <position position="49"/>
    </location>
    <ligand>
        <name>substrate</name>
    </ligand>
</feature>
<evidence type="ECO:0000256" key="5">
    <source>
        <dbReference type="ARBA" id="ARBA00023154"/>
    </source>
</evidence>
<keyword evidence="4 8" id="KW-0028">Amino-acid biosynthesis</keyword>
<feature type="binding site" evidence="8">
    <location>
        <position position="100"/>
    </location>
    <ligand>
        <name>substrate</name>
    </ligand>
</feature>
<feature type="binding site" evidence="8">
    <location>
        <position position="219"/>
    </location>
    <ligand>
        <name>substrate</name>
    </ligand>
</feature>
<organism evidence="10 11">
    <name type="scientific">Tranquillimonas alkanivorans</name>
    <dbReference type="NCBI Taxonomy" id="441119"/>
    <lineage>
        <taxon>Bacteria</taxon>
        <taxon>Pseudomonadati</taxon>
        <taxon>Pseudomonadota</taxon>
        <taxon>Alphaproteobacteria</taxon>
        <taxon>Rhodobacterales</taxon>
        <taxon>Roseobacteraceae</taxon>
        <taxon>Tranquillimonas</taxon>
    </lineage>
</organism>
<evidence type="ECO:0000256" key="1">
    <source>
        <dbReference type="ARBA" id="ARBA00005196"/>
    </source>
</evidence>
<feature type="active site" description="Proton donor" evidence="8">
    <location>
        <position position="109"/>
    </location>
</feature>
<dbReference type="PANTHER" id="PTHR31689:SF0">
    <property type="entry name" value="DIAMINOPIMELATE EPIMERASE"/>
    <property type="match status" value="1"/>
</dbReference>
<dbReference type="GO" id="GO:0009089">
    <property type="term" value="P:lysine biosynthetic process via diaminopimelate"/>
    <property type="evidence" value="ECO:0007669"/>
    <property type="project" value="UniProtKB-UniRule"/>
</dbReference>
<evidence type="ECO:0000256" key="6">
    <source>
        <dbReference type="ARBA" id="ARBA00023235"/>
    </source>
</evidence>
<comment type="subunit">
    <text evidence="8">Homodimer.</text>
</comment>
<dbReference type="GO" id="GO:0005829">
    <property type="term" value="C:cytosol"/>
    <property type="evidence" value="ECO:0007669"/>
    <property type="project" value="TreeGrafter"/>
</dbReference>
<name>A0A1I5PLL5_9RHOB</name>
<evidence type="ECO:0000256" key="4">
    <source>
        <dbReference type="ARBA" id="ARBA00022605"/>
    </source>
</evidence>
<feature type="binding site" evidence="8">
    <location>
        <position position="82"/>
    </location>
    <ligand>
        <name>substrate</name>
    </ligand>
</feature>
<keyword evidence="8" id="KW-0963">Cytoplasm</keyword>
<dbReference type="Pfam" id="PF01678">
    <property type="entry name" value="DAP_epimerase"/>
    <property type="match status" value="2"/>
</dbReference>
<sequence length="308" mass="32887">MVPGGVKRVLEEKFRNSFIGSGRGIYAAAMTQGDTYDGLAFMKMHGLGNDFVVIDRRAGGQPVTAALARALADRHRGVGFDQLAVIEADTQADAALTFFNADGSLSATCGNATRCIARHLMDESGTTALTLRTERGGLRAEDAGDGLTSVNMGHPLVDWKSVPLSQDVETDRLPIEGVPVATGMGNPHCTFFVDDAEAVDLPTFGSRYETHPLFPERTNVEVVQVLSPRAIRLRIWERGTGVTLASGSCSCAAAVAAARRGLTERRVSVQVDGGTLHIDWREDGVWMTGPTAHVFTGTLTRAFLEGLA</sequence>
<evidence type="ECO:0000313" key="10">
    <source>
        <dbReference type="EMBL" id="SFP34949.1"/>
    </source>
</evidence>
<dbReference type="NCBIfam" id="TIGR00652">
    <property type="entry name" value="DapF"/>
    <property type="match status" value="1"/>
</dbReference>
<feature type="active site" evidence="9">
    <location>
        <position position="109"/>
    </location>
</feature>
<evidence type="ECO:0000256" key="9">
    <source>
        <dbReference type="PROSITE-ProRule" id="PRU10125"/>
    </source>
</evidence>
<gene>
    <name evidence="8" type="primary">dapF</name>
    <name evidence="10" type="ORF">SAMN04488047_105161</name>
</gene>